<reference evidence="17 18" key="1">
    <citation type="submission" date="2019-11" db="EMBL/GenBank/DDBJ databases">
        <authorList>
            <person name="He Y."/>
        </authorList>
    </citation>
    <scope>NUCLEOTIDE SEQUENCE [LARGE SCALE GENOMIC DNA]</scope>
    <source>
        <strain evidence="17 18">SCSIO 58843</strain>
    </source>
</reference>
<comment type="catalytic activity">
    <reaction evidence="1">
        <text>S-ubiquitinyl-[E2 ubiquitin-conjugating enzyme]-L-cysteine + [acceptor protein]-L-lysine = [E2 ubiquitin-conjugating enzyme]-L-cysteine + N(6)-ubiquitinyl-[acceptor protein]-L-lysine.</text>
        <dbReference type="EC" id="2.3.2.27"/>
    </reaction>
</comment>
<evidence type="ECO:0000256" key="4">
    <source>
        <dbReference type="ARBA" id="ARBA00008854"/>
    </source>
</evidence>
<evidence type="ECO:0000256" key="6">
    <source>
        <dbReference type="ARBA" id="ARBA00022679"/>
    </source>
</evidence>
<evidence type="ECO:0000313" key="18">
    <source>
        <dbReference type="Proteomes" id="UP000334019"/>
    </source>
</evidence>
<dbReference type="Proteomes" id="UP000334019">
    <property type="component" value="Chromosome"/>
</dbReference>
<keyword evidence="10" id="KW-0833">Ubl conjugation pathway</keyword>
<comment type="similarity">
    <text evidence="4">Belongs to the LemA family.</text>
</comment>
<dbReference type="EMBL" id="CP045851">
    <property type="protein sequence ID" value="QGG95270.1"/>
    <property type="molecule type" value="Genomic_DNA"/>
</dbReference>
<evidence type="ECO:0000256" key="5">
    <source>
        <dbReference type="ARBA" id="ARBA00012483"/>
    </source>
</evidence>
<evidence type="ECO:0000256" key="10">
    <source>
        <dbReference type="ARBA" id="ARBA00022786"/>
    </source>
</evidence>
<evidence type="ECO:0000256" key="7">
    <source>
        <dbReference type="ARBA" id="ARBA00022692"/>
    </source>
</evidence>
<keyword evidence="18" id="KW-1185">Reference proteome</keyword>
<dbReference type="KEGG" id="atq:GH723_09285"/>
<dbReference type="EC" id="2.3.2.27" evidence="5"/>
<protein>
    <recommendedName>
        <fullName evidence="5">RING-type E3 ubiquitin transferase</fullName>
        <ecNumber evidence="5">2.3.2.27</ecNumber>
    </recommendedName>
</protein>
<feature type="transmembrane region" description="Helical" evidence="15">
    <location>
        <begin position="6"/>
        <end position="26"/>
    </location>
</feature>
<evidence type="ECO:0000256" key="13">
    <source>
        <dbReference type="ARBA" id="ARBA00023136"/>
    </source>
</evidence>
<dbReference type="SUPFAM" id="SSF140478">
    <property type="entry name" value="LemA-like"/>
    <property type="match status" value="1"/>
</dbReference>
<keyword evidence="13 15" id="KW-0472">Membrane</keyword>
<feature type="compositionally biased region" description="Polar residues" evidence="14">
    <location>
        <begin position="432"/>
        <end position="441"/>
    </location>
</feature>
<evidence type="ECO:0000256" key="2">
    <source>
        <dbReference type="ARBA" id="ARBA00004141"/>
    </source>
</evidence>
<name>A0A5Q2RMZ7_9ACTN</name>
<evidence type="ECO:0000256" key="12">
    <source>
        <dbReference type="ARBA" id="ARBA00022989"/>
    </source>
</evidence>
<dbReference type="Gene3D" id="1.20.1440.20">
    <property type="entry name" value="LemA-like domain"/>
    <property type="match status" value="2"/>
</dbReference>
<dbReference type="RefSeq" id="WP_153759378.1">
    <property type="nucleotide sequence ID" value="NZ_CP045851.1"/>
</dbReference>
<evidence type="ECO:0000259" key="16">
    <source>
        <dbReference type="Pfam" id="PF12483"/>
    </source>
</evidence>
<evidence type="ECO:0000256" key="14">
    <source>
        <dbReference type="SAM" id="MobiDB-lite"/>
    </source>
</evidence>
<keyword evidence="7 15" id="KW-0812">Transmembrane</keyword>
<gene>
    <name evidence="17" type="ORF">GH723_09285</name>
</gene>
<evidence type="ECO:0000256" key="9">
    <source>
        <dbReference type="ARBA" id="ARBA00022771"/>
    </source>
</evidence>
<dbReference type="InterPro" id="IPR007156">
    <property type="entry name" value="MamQ_LemA"/>
</dbReference>
<evidence type="ECO:0000256" key="3">
    <source>
        <dbReference type="ARBA" id="ARBA00004167"/>
    </source>
</evidence>
<keyword evidence="12 15" id="KW-1133">Transmembrane helix</keyword>
<dbReference type="GO" id="GO:0061630">
    <property type="term" value="F:ubiquitin protein ligase activity"/>
    <property type="evidence" value="ECO:0007669"/>
    <property type="project" value="UniProtKB-EC"/>
</dbReference>
<evidence type="ECO:0000256" key="11">
    <source>
        <dbReference type="ARBA" id="ARBA00022833"/>
    </source>
</evidence>
<organism evidence="17 18">
    <name type="scientific">Actinomarinicola tropica</name>
    <dbReference type="NCBI Taxonomy" id="2789776"/>
    <lineage>
        <taxon>Bacteria</taxon>
        <taxon>Bacillati</taxon>
        <taxon>Actinomycetota</taxon>
        <taxon>Acidimicrobiia</taxon>
        <taxon>Acidimicrobiales</taxon>
        <taxon>Iamiaceae</taxon>
        <taxon>Actinomarinicola</taxon>
    </lineage>
</organism>
<dbReference type="GO" id="GO:0008270">
    <property type="term" value="F:zinc ion binding"/>
    <property type="evidence" value="ECO:0007669"/>
    <property type="project" value="UniProtKB-KW"/>
</dbReference>
<sequence length="441" mass="47312">MGWAVAGLVASLVAVVVGGGFGYAMWRRLWDIADTPTSDAAHVFVGTNELRGRAAPLDRPIVAPYAGVECVWFRSLLEREERDAEGRRRWRTVHDESSAAPFWIEDDSGRVLIRPEGASVYATERRRASHAGRPSRTTGLDLLARLAAEDHGLTIAATGSLDAHRSTEWLIRPGEAIYVLGEATLRDDAVALEFRRRPLIAAGDEDAALRRTALQAVALLVMLLAGVVGAVVAAHALGVLGDAPVTEGRGIAWDAAVPDALVGVAAVLVVLPVSYVVRLRNRLVDVHQRARAAWALVEVQLRRRHDLVPQVTSVVRAAMDAEQAALLAAARTPEEEGVAADALLALAESHPELRTDAHAGALFDDLRRTEDGLAAARTFYNDAVTVLRDRRQQMPGRLLAWSVPGDELRLWGASEPPARPAQAPPPALEGDPTSTSTSGEG</sequence>
<dbReference type="InterPro" id="IPR022170">
    <property type="entry name" value="MUL1-like"/>
</dbReference>
<dbReference type="InterPro" id="IPR023353">
    <property type="entry name" value="LemA-like_dom_sf"/>
</dbReference>
<dbReference type="GO" id="GO:0016567">
    <property type="term" value="P:protein ubiquitination"/>
    <property type="evidence" value="ECO:0007669"/>
    <property type="project" value="InterPro"/>
</dbReference>
<feature type="transmembrane region" description="Helical" evidence="15">
    <location>
        <begin position="260"/>
        <end position="279"/>
    </location>
</feature>
<keyword evidence="9" id="KW-0863">Zinc-finger</keyword>
<accession>A0A5Q2RMZ7</accession>
<dbReference type="Pfam" id="PF04011">
    <property type="entry name" value="LemA"/>
    <property type="match status" value="1"/>
</dbReference>
<dbReference type="GO" id="GO:0016020">
    <property type="term" value="C:membrane"/>
    <property type="evidence" value="ECO:0007669"/>
    <property type="project" value="UniProtKB-SubCell"/>
</dbReference>
<keyword evidence="6" id="KW-0808">Transferase</keyword>
<evidence type="ECO:0000256" key="15">
    <source>
        <dbReference type="SAM" id="Phobius"/>
    </source>
</evidence>
<dbReference type="PANTHER" id="PTHR34478:SF1">
    <property type="entry name" value="PROTEIN LEMA"/>
    <property type="match status" value="1"/>
</dbReference>
<dbReference type="Pfam" id="PF12483">
    <property type="entry name" value="GIDE"/>
    <property type="match status" value="1"/>
</dbReference>
<evidence type="ECO:0000256" key="1">
    <source>
        <dbReference type="ARBA" id="ARBA00000900"/>
    </source>
</evidence>
<evidence type="ECO:0000256" key="8">
    <source>
        <dbReference type="ARBA" id="ARBA00022723"/>
    </source>
</evidence>
<feature type="compositionally biased region" description="Pro residues" evidence="14">
    <location>
        <begin position="417"/>
        <end position="427"/>
    </location>
</feature>
<feature type="transmembrane region" description="Helical" evidence="15">
    <location>
        <begin position="217"/>
        <end position="240"/>
    </location>
</feature>
<dbReference type="AlphaFoldDB" id="A0A5Q2RMZ7"/>
<feature type="region of interest" description="Disordered" evidence="14">
    <location>
        <begin position="409"/>
        <end position="441"/>
    </location>
</feature>
<comment type="subcellular location">
    <subcellularLocation>
        <location evidence="2">Membrane</location>
        <topology evidence="2">Multi-pass membrane protein</topology>
    </subcellularLocation>
    <subcellularLocation>
        <location evidence="3">Membrane</location>
        <topology evidence="3">Single-pass membrane protein</topology>
    </subcellularLocation>
</comment>
<keyword evidence="8" id="KW-0479">Metal-binding</keyword>
<dbReference type="PANTHER" id="PTHR34478">
    <property type="entry name" value="PROTEIN LEMA"/>
    <property type="match status" value="1"/>
</dbReference>
<feature type="domain" description="E3 Ubiquitin ligase MUL1-like" evidence="16">
    <location>
        <begin position="78"/>
        <end position="195"/>
    </location>
</feature>
<proteinExistence type="inferred from homology"/>
<keyword evidence="11" id="KW-0862">Zinc</keyword>
<evidence type="ECO:0000313" key="17">
    <source>
        <dbReference type="EMBL" id="QGG95270.1"/>
    </source>
</evidence>